<sequence>MTKETAIFLLDFFEKLWIDKEKWSVKIKGKKIKKEIYFFPLLIKGFFKGSLPSRYHTSHPLNQDIFCDWNQCTNSLFINGKVLAYGYAYHDQCFINIGLECICCLEYFYSEIEEFFKLYNERLEININLDEEFEELMQKNEEDELSDNTDEFQNNNTIDEGLTKAILAKEPRKYKCIWYFKI</sequence>
<dbReference type="Proteomes" id="UP000234323">
    <property type="component" value="Unassembled WGS sequence"/>
</dbReference>
<reference evidence="1 2" key="1">
    <citation type="submission" date="2015-10" db="EMBL/GenBank/DDBJ databases">
        <title>Genome analyses suggest a sexual origin of heterokaryosis in a supposedly ancient asexual fungus.</title>
        <authorList>
            <person name="Ropars J."/>
            <person name="Sedzielewska K."/>
            <person name="Noel J."/>
            <person name="Charron P."/>
            <person name="Farinelli L."/>
            <person name="Marton T."/>
            <person name="Kruger M."/>
            <person name="Pelin A."/>
            <person name="Brachmann A."/>
            <person name="Corradi N."/>
        </authorList>
    </citation>
    <scope>NUCLEOTIDE SEQUENCE [LARGE SCALE GENOMIC DNA]</scope>
    <source>
        <strain evidence="1 2">A4</strain>
    </source>
</reference>
<evidence type="ECO:0000313" key="1">
    <source>
        <dbReference type="EMBL" id="PKY45437.1"/>
    </source>
</evidence>
<evidence type="ECO:0000313" key="2">
    <source>
        <dbReference type="Proteomes" id="UP000234323"/>
    </source>
</evidence>
<comment type="caution">
    <text evidence="1">The sequence shown here is derived from an EMBL/GenBank/DDBJ whole genome shotgun (WGS) entry which is preliminary data.</text>
</comment>
<gene>
    <name evidence="1" type="ORF">RhiirA4_460012</name>
</gene>
<accession>A0A2I1GFP1</accession>
<dbReference type="AlphaFoldDB" id="A0A2I1GFP1"/>
<dbReference type="EMBL" id="LLXI01000384">
    <property type="protein sequence ID" value="PKY45437.1"/>
    <property type="molecule type" value="Genomic_DNA"/>
</dbReference>
<organism evidence="1 2">
    <name type="scientific">Rhizophagus irregularis</name>
    <dbReference type="NCBI Taxonomy" id="588596"/>
    <lineage>
        <taxon>Eukaryota</taxon>
        <taxon>Fungi</taxon>
        <taxon>Fungi incertae sedis</taxon>
        <taxon>Mucoromycota</taxon>
        <taxon>Glomeromycotina</taxon>
        <taxon>Glomeromycetes</taxon>
        <taxon>Glomerales</taxon>
        <taxon>Glomeraceae</taxon>
        <taxon>Rhizophagus</taxon>
    </lineage>
</organism>
<keyword evidence="2" id="KW-1185">Reference proteome</keyword>
<protein>
    <submittedName>
        <fullName evidence="1">Uncharacterized protein</fullName>
    </submittedName>
</protein>
<dbReference type="VEuPathDB" id="FungiDB:RhiirFUN_000290"/>
<name>A0A2I1GFP1_9GLOM</name>
<dbReference type="VEuPathDB" id="FungiDB:FUN_016578"/>
<dbReference type="VEuPathDB" id="FungiDB:RhiirA1_536642"/>
<proteinExistence type="predicted"/>